<dbReference type="AlphaFoldDB" id="A0A068W9H9"/>
<evidence type="ECO:0000259" key="2">
    <source>
        <dbReference type="Pfam" id="PF14655"/>
    </source>
</evidence>
<protein>
    <submittedName>
        <fullName evidence="3 5">Rab3 GTPase activating protein non catalytic</fullName>
    </submittedName>
</protein>
<gene>
    <name evidence="3" type="ORF">EgrG_000746700</name>
</gene>
<feature type="domain" description="Rab3-GAP regulatory subunit N-terminal" evidence="2">
    <location>
        <begin position="136"/>
        <end position="240"/>
    </location>
</feature>
<feature type="compositionally biased region" description="Basic and acidic residues" evidence="1">
    <location>
        <begin position="589"/>
        <end position="599"/>
    </location>
</feature>
<feature type="region of interest" description="Disordered" evidence="1">
    <location>
        <begin position="581"/>
        <end position="602"/>
    </location>
</feature>
<reference evidence="3 4" key="1">
    <citation type="journal article" date="2013" name="Nature">
        <title>The genomes of four tapeworm species reveal adaptations to parasitism.</title>
        <authorList>
            <person name="Tsai I.J."/>
            <person name="Zarowiecki M."/>
            <person name="Holroyd N."/>
            <person name="Garciarrubio A."/>
            <person name="Sanchez-Flores A."/>
            <person name="Brooks K.L."/>
            <person name="Tracey A."/>
            <person name="Bobes R.J."/>
            <person name="Fragoso G."/>
            <person name="Sciutto E."/>
            <person name="Aslett M."/>
            <person name="Beasley H."/>
            <person name="Bennett H.M."/>
            <person name="Cai J."/>
            <person name="Camicia F."/>
            <person name="Clark R."/>
            <person name="Cucher M."/>
            <person name="De Silva N."/>
            <person name="Day T.A."/>
            <person name="Deplazes P."/>
            <person name="Estrada K."/>
            <person name="Fernandez C."/>
            <person name="Holland P.W."/>
            <person name="Hou J."/>
            <person name="Hu S."/>
            <person name="Huckvale T."/>
            <person name="Hung S.S."/>
            <person name="Kamenetzky L."/>
            <person name="Keane J.A."/>
            <person name="Kiss F."/>
            <person name="Koziol U."/>
            <person name="Lambert O."/>
            <person name="Liu K."/>
            <person name="Luo X."/>
            <person name="Luo Y."/>
            <person name="Macchiaroli N."/>
            <person name="Nichol S."/>
            <person name="Paps J."/>
            <person name="Parkinson J."/>
            <person name="Pouchkina-Stantcheva N."/>
            <person name="Riddiford N."/>
            <person name="Rosenzvit M."/>
            <person name="Salinas G."/>
            <person name="Wasmuth J.D."/>
            <person name="Zamanian M."/>
            <person name="Zheng Y."/>
            <person name="Cai X."/>
            <person name="Soberon X."/>
            <person name="Olson P.D."/>
            <person name="Laclette J.P."/>
            <person name="Brehm K."/>
            <person name="Berriman M."/>
            <person name="Garciarrubio A."/>
            <person name="Bobes R.J."/>
            <person name="Fragoso G."/>
            <person name="Sanchez-Flores A."/>
            <person name="Estrada K."/>
            <person name="Cevallos M.A."/>
            <person name="Morett E."/>
            <person name="Gonzalez V."/>
            <person name="Portillo T."/>
            <person name="Ochoa-Leyva A."/>
            <person name="Jose M.V."/>
            <person name="Sciutto E."/>
            <person name="Landa A."/>
            <person name="Jimenez L."/>
            <person name="Valdes V."/>
            <person name="Carrero J.C."/>
            <person name="Larralde C."/>
            <person name="Morales-Montor J."/>
            <person name="Limon-Lason J."/>
            <person name="Soberon X."/>
            <person name="Laclette J.P."/>
        </authorList>
    </citation>
    <scope>NUCLEOTIDE SEQUENCE [LARGE SCALE GENOMIC DNA]</scope>
</reference>
<reference evidence="3" key="2">
    <citation type="submission" date="2014-06" db="EMBL/GenBank/DDBJ databases">
        <authorList>
            <person name="Aslett M."/>
        </authorList>
    </citation>
    <scope>NUCLEOTIDE SEQUENCE</scope>
</reference>
<dbReference type="WBParaSite" id="EgrG_000746700">
    <property type="protein sequence ID" value="EgrG_000746700"/>
    <property type="gene ID" value="EgrG_000746700"/>
</dbReference>
<evidence type="ECO:0000313" key="3">
    <source>
        <dbReference type="EMBL" id="CDS15064.1"/>
    </source>
</evidence>
<dbReference type="PANTHER" id="PTHR12472">
    <property type="entry name" value="RAB3-GAP REGULATORY DOMAIN"/>
    <property type="match status" value="1"/>
</dbReference>
<dbReference type="Proteomes" id="UP000492820">
    <property type="component" value="Unassembled WGS sequence"/>
</dbReference>
<dbReference type="Pfam" id="PF14655">
    <property type="entry name" value="RAB3GAP2_N"/>
    <property type="match status" value="1"/>
</dbReference>
<organism evidence="3">
    <name type="scientific">Echinococcus granulosus</name>
    <name type="common">Hydatid tapeworm</name>
    <dbReference type="NCBI Taxonomy" id="6210"/>
    <lineage>
        <taxon>Eukaryota</taxon>
        <taxon>Metazoa</taxon>
        <taxon>Spiralia</taxon>
        <taxon>Lophotrochozoa</taxon>
        <taxon>Platyhelminthes</taxon>
        <taxon>Cestoda</taxon>
        <taxon>Eucestoda</taxon>
        <taxon>Cyclophyllidea</taxon>
        <taxon>Taeniidae</taxon>
        <taxon>Echinococcus</taxon>
        <taxon>Echinococcus granulosus group</taxon>
    </lineage>
</organism>
<dbReference type="PANTHER" id="PTHR12472:SF0">
    <property type="entry name" value="RAB3 GTPASE-ACTIVATING PROTEIN NON-CATALYTIC SUBUNIT"/>
    <property type="match status" value="1"/>
</dbReference>
<accession>A0A068W9H9</accession>
<evidence type="ECO:0000313" key="5">
    <source>
        <dbReference type="WBParaSite" id="EgrG_000746700"/>
    </source>
</evidence>
<sequence>MSILLKGTILCLYNDCIVTVPLKTFKLIVAEILTGKGDVDLTVDLSVVVHYNPSYVNDPSTVQYTTRPQCSNRPILQLTQMFPTFLFSKRSLSVMPKGYHQVKEKMKDIASQLGSRTRPFWTESENGPCYVWPGNPNWTLKKLYSLADMSRGALRGTFSVSSDHRFGAITDDQSRITLVDLHRGVALRFWKGCKEAQTCFVDVSERFPPAGRLPRTAKFILIHLPRSNNLEVWSLVHGPLLKCWSTNGSLRFLLPHMGALSRSLKHFNALCVVGNEHLVGIRLNLDLWFPHTPEAGDFETFSRLRGWICSRAFKASLKSNFAASITKLEGLLGDFTLPDWFLKAVWILLRTELIDLSTWVAEKLVDLGNSFPFEEPKKHAFQKHLEKICSLIHFYHSLSRMHKAQSKNQCVHSHEFKNQLIEPVAHFFPVCGKAMNLPKFLQPWTFFRAAAHSRLFWISFDKRHQDKTAAHETLLGQAIFTAFFWGAISAESFIKFLNDAPFTYDYLLVLATRFLVTQSTLPPQVSPSRLTQLTQTLFSSRPHHLSAAFVRIYSVMLASHNYASCLVVCAALVGAGEAEQQLADQQPRGSDKNVEDGPEKTAAPDVLQSSLESLRCRIKHLQDMVIFNRCLASFRRGYNLPRWTPRAYSVRHVFQRGSDHFTSEFARCLAGSQLKGSEVLAIYRGFVAETATNEFVDDFRVLCGHLPHTFEVNRVLVCAAWWLVRQLASPWSRLDSSQRILRLRRVADFLSVTSNAGHRLAFTVACQCYRQPLLLMLRRHFSALESTDFSQGLDDPLLLDEALSFCEFFNQFRRVCIAAMEECPLHRDAAWEVCTPRHFPNETVHARNDNIEGANNGEDGGGGVGSQSTFPLDHAVDHSLEDAPTFSRLDVWLQFHALHTAILAFGIPPKTWGVEVQAHPVQLLPVSWDEDLPFTPPAWTRVIVPLSPPPLAKRLPLRRAFLDWLLRSSARRSDQRLDSHPFRSRLSAVAMHLAVAWGLPPGLIHALHVVALYTAWSDREAEAELVSSSFSSTPFSVGNAGASLFHLLASRICFLDEQMSGRLLTDASKSLRAVLACLWEMLPSISSFAIPFNLFTGLLFLLLLLTPVEGLVGSGCGVSTSGGGGGGGEEEEETNAKLLIFGPVIASNVGISDN</sequence>
<dbReference type="OrthoDB" id="2019917at2759"/>
<proteinExistence type="predicted"/>
<feature type="region of interest" description="Disordered" evidence="1">
    <location>
        <begin position="848"/>
        <end position="868"/>
    </location>
</feature>
<dbReference type="InterPro" id="IPR026059">
    <property type="entry name" value="Rab3GAP2"/>
</dbReference>
<evidence type="ECO:0000256" key="1">
    <source>
        <dbReference type="SAM" id="MobiDB-lite"/>
    </source>
</evidence>
<dbReference type="InterPro" id="IPR032839">
    <property type="entry name" value="RAB3GAP_N"/>
</dbReference>
<evidence type="ECO:0000313" key="4">
    <source>
        <dbReference type="Proteomes" id="UP000492820"/>
    </source>
</evidence>
<name>A0A068W9H9_ECHGR</name>
<dbReference type="EMBL" id="LK028576">
    <property type="protein sequence ID" value="CDS15064.1"/>
    <property type="molecule type" value="Genomic_DNA"/>
</dbReference>
<reference evidence="5" key="3">
    <citation type="submission" date="2020-10" db="UniProtKB">
        <authorList>
            <consortium name="WormBaseParasite"/>
        </authorList>
    </citation>
    <scope>IDENTIFICATION</scope>
</reference>